<feature type="disulfide bond" evidence="6">
    <location>
        <begin position="1306"/>
        <end position="1321"/>
    </location>
</feature>
<keyword evidence="1 8" id="KW-0732">Signal</keyword>
<feature type="signal peptide" evidence="8">
    <location>
        <begin position="1"/>
        <end position="17"/>
    </location>
</feature>
<dbReference type="PROSITE" id="PS01209">
    <property type="entry name" value="LDLRA_1"/>
    <property type="match status" value="7"/>
</dbReference>
<dbReference type="InterPro" id="IPR023415">
    <property type="entry name" value="LDLR_class-A_CS"/>
</dbReference>
<dbReference type="PROSITE" id="PS00022">
    <property type="entry name" value="EGF_1"/>
    <property type="match status" value="1"/>
</dbReference>
<comment type="caution">
    <text evidence="5">Lacks conserved residue(s) required for the propagation of feature annotation.</text>
</comment>
<feature type="disulfide bond" evidence="6">
    <location>
        <begin position="875"/>
        <end position="893"/>
    </location>
</feature>
<dbReference type="PROSITE" id="PS50060">
    <property type="entry name" value="MAM_2"/>
    <property type="match status" value="7"/>
</dbReference>
<organism evidence="11 12">
    <name type="scientific">Eleginops maclovinus</name>
    <name type="common">Patagonian blennie</name>
    <name type="synonym">Eleginus maclovinus</name>
    <dbReference type="NCBI Taxonomy" id="56733"/>
    <lineage>
        <taxon>Eukaryota</taxon>
        <taxon>Metazoa</taxon>
        <taxon>Chordata</taxon>
        <taxon>Craniata</taxon>
        <taxon>Vertebrata</taxon>
        <taxon>Euteleostomi</taxon>
        <taxon>Actinopterygii</taxon>
        <taxon>Neopterygii</taxon>
        <taxon>Teleostei</taxon>
        <taxon>Neoteleostei</taxon>
        <taxon>Acanthomorphata</taxon>
        <taxon>Eupercaria</taxon>
        <taxon>Perciformes</taxon>
        <taxon>Notothenioidei</taxon>
        <taxon>Eleginopidae</taxon>
        <taxon>Eleginops</taxon>
    </lineage>
</organism>
<feature type="disulfide bond" evidence="6">
    <location>
        <begin position="1566"/>
        <end position="1581"/>
    </location>
</feature>
<feature type="chain" id="PRO_5042839757" description="MAM and LDL-receptor class A domain-containing protein 1" evidence="8">
    <location>
        <begin position="18"/>
        <end position="1792"/>
    </location>
</feature>
<feature type="disulfide bond" evidence="6">
    <location>
        <begin position="1093"/>
        <end position="1111"/>
    </location>
</feature>
<dbReference type="Gene3D" id="2.60.120.200">
    <property type="match status" value="7"/>
</dbReference>
<dbReference type="PROSITE" id="PS50026">
    <property type="entry name" value="EGF_3"/>
    <property type="match status" value="1"/>
</dbReference>
<feature type="disulfide bond" evidence="6">
    <location>
        <begin position="217"/>
        <end position="229"/>
    </location>
</feature>
<feature type="disulfide bond" evidence="6">
    <location>
        <begin position="443"/>
        <end position="458"/>
    </location>
</feature>
<feature type="domain" description="MAM" evidence="10">
    <location>
        <begin position="1122"/>
        <end position="1278"/>
    </location>
</feature>
<evidence type="ECO:0000259" key="9">
    <source>
        <dbReference type="PROSITE" id="PS50026"/>
    </source>
</evidence>
<dbReference type="SMART" id="SM00192">
    <property type="entry name" value="LDLa"/>
    <property type="match status" value="10"/>
</dbReference>
<feature type="disulfide bond" evidence="6">
    <location>
        <begin position="1294"/>
        <end position="1312"/>
    </location>
</feature>
<proteinExistence type="predicted"/>
<dbReference type="InterPro" id="IPR013320">
    <property type="entry name" value="ConA-like_dom_sf"/>
</dbReference>
<feature type="disulfide bond" evidence="6">
    <location>
        <begin position="1547"/>
        <end position="1559"/>
    </location>
</feature>
<dbReference type="SMART" id="SM00137">
    <property type="entry name" value="MAM"/>
    <property type="match status" value="7"/>
</dbReference>
<accession>A0AAN7WVU2</accession>
<feature type="disulfide bond" evidence="6">
    <location>
        <begin position="1554"/>
        <end position="1572"/>
    </location>
</feature>
<reference evidence="11 12" key="2">
    <citation type="journal article" date="2023" name="Mol. Biol. Evol.">
        <title>Genomics of Secondarily Temperate Adaptation in the Only Non-Antarctic Icefish.</title>
        <authorList>
            <person name="Rivera-Colon A.G."/>
            <person name="Rayamajhi N."/>
            <person name="Minhas B.F."/>
            <person name="Madrigal G."/>
            <person name="Bilyk K.T."/>
            <person name="Yoon V."/>
            <person name="Hune M."/>
            <person name="Gregory S."/>
            <person name="Cheng C.H.C."/>
            <person name="Catchen J.M."/>
        </authorList>
    </citation>
    <scope>NUCLEOTIDE SEQUENCE [LARGE SCALE GENOMIC DNA]</scope>
    <source>
        <strain evidence="11">JMC-PN-2008</strain>
    </source>
</reference>
<feature type="disulfide bond" evidence="5">
    <location>
        <begin position="1647"/>
        <end position="1656"/>
    </location>
</feature>
<feature type="disulfide bond" evidence="6">
    <location>
        <begin position="1518"/>
        <end position="1533"/>
    </location>
</feature>
<keyword evidence="4" id="KW-0325">Glycoprotein</keyword>
<feature type="domain" description="MAM" evidence="10">
    <location>
        <begin position="1322"/>
        <end position="1487"/>
    </location>
</feature>
<evidence type="ECO:0000256" key="8">
    <source>
        <dbReference type="SAM" id="SignalP"/>
    </source>
</evidence>
<keyword evidence="2" id="KW-0677">Repeat</keyword>
<dbReference type="Pfam" id="PF00057">
    <property type="entry name" value="Ldl_recept_a"/>
    <property type="match status" value="9"/>
</dbReference>
<dbReference type="Proteomes" id="UP001346869">
    <property type="component" value="Unassembled WGS sequence"/>
</dbReference>
<feature type="disulfide bond" evidence="6">
    <location>
        <begin position="676"/>
        <end position="691"/>
    </location>
</feature>
<feature type="disulfide bond" evidence="6">
    <location>
        <begin position="1105"/>
        <end position="1120"/>
    </location>
</feature>
<protein>
    <recommendedName>
        <fullName evidence="13">MAM and LDL-receptor class A domain-containing protein 1</fullName>
    </recommendedName>
</protein>
<feature type="domain" description="MAM" evidence="10">
    <location>
        <begin position="253"/>
        <end position="415"/>
    </location>
</feature>
<feature type="domain" description="MAM" evidence="10">
    <location>
        <begin position="694"/>
        <end position="860"/>
    </location>
</feature>
<dbReference type="GO" id="GO:0016020">
    <property type="term" value="C:membrane"/>
    <property type="evidence" value="ECO:0007669"/>
    <property type="project" value="InterPro"/>
</dbReference>
<keyword evidence="5" id="KW-0245">EGF-like domain</keyword>
<feature type="disulfide bond" evidence="6">
    <location>
        <begin position="19"/>
        <end position="31"/>
    </location>
</feature>
<evidence type="ECO:0008006" key="13">
    <source>
        <dbReference type="Google" id="ProtNLM"/>
    </source>
</evidence>
<dbReference type="InterPro" id="IPR000742">
    <property type="entry name" value="EGF"/>
</dbReference>
<dbReference type="Gene3D" id="2.10.25.10">
    <property type="entry name" value="Laminin"/>
    <property type="match status" value="1"/>
</dbReference>
<dbReference type="PRINTS" id="PR00261">
    <property type="entry name" value="LDLRECEPTOR"/>
</dbReference>
<dbReference type="CDD" id="cd00054">
    <property type="entry name" value="EGF_CA"/>
    <property type="match status" value="1"/>
</dbReference>
<dbReference type="InterPro" id="IPR036055">
    <property type="entry name" value="LDL_receptor-like_sf"/>
</dbReference>
<name>A0AAN7WVU2_ELEMC</name>
<dbReference type="Pfam" id="PF00629">
    <property type="entry name" value="MAM"/>
    <property type="match status" value="7"/>
</dbReference>
<keyword evidence="7" id="KW-0472">Membrane</keyword>
<comment type="caution">
    <text evidence="11">The sequence shown here is derived from an EMBL/GenBank/DDBJ whole genome shotgun (WGS) entry which is preliminary data.</text>
</comment>
<keyword evidence="3 5" id="KW-1015">Disulfide bond</keyword>
<evidence type="ECO:0000256" key="7">
    <source>
        <dbReference type="SAM" id="Phobius"/>
    </source>
</evidence>
<evidence type="ECO:0000259" key="10">
    <source>
        <dbReference type="PROSITE" id="PS50060"/>
    </source>
</evidence>
<feature type="transmembrane region" description="Helical" evidence="7">
    <location>
        <begin position="1679"/>
        <end position="1702"/>
    </location>
</feature>
<dbReference type="InterPro" id="IPR002172">
    <property type="entry name" value="LDrepeatLR_classA_rpt"/>
</dbReference>
<keyword evidence="7" id="KW-0812">Transmembrane</keyword>
<feature type="disulfide bond" evidence="6">
    <location>
        <begin position="224"/>
        <end position="242"/>
    </location>
</feature>
<feature type="disulfide bond" evidence="6">
    <location>
        <begin position="1086"/>
        <end position="1098"/>
    </location>
</feature>
<gene>
    <name evidence="11" type="ORF">PBY51_013882</name>
</gene>
<dbReference type="Gene3D" id="4.10.400.10">
    <property type="entry name" value="Low-density Lipoprotein Receptor"/>
    <property type="match status" value="10"/>
</dbReference>
<feature type="domain" description="MAM" evidence="10">
    <location>
        <begin position="909"/>
        <end position="1068"/>
    </location>
</feature>
<evidence type="ECO:0000256" key="1">
    <source>
        <dbReference type="ARBA" id="ARBA00022729"/>
    </source>
</evidence>
<keyword evidence="7" id="KW-1133">Transmembrane helix</keyword>
<dbReference type="FunFam" id="2.60.120.200:FF:000182">
    <property type="entry name" value="MAM and LDL-receptor class A domain-containing protein 1"/>
    <property type="match status" value="1"/>
</dbReference>
<dbReference type="SUPFAM" id="SSF57424">
    <property type="entry name" value="LDL receptor-like module"/>
    <property type="match status" value="10"/>
</dbReference>
<sequence length="1792" mass="196711">MMLLLAFSLVFTPLCDAVCSAQEFTCSQGLCLPQDYVCDFTDDCGDYSDEKNCSGYKRCDFEDGFCDLIQSSEFGWIRTTEAPGLKQDHTNTSAHFLSLSPGNRTTADLISPVFLPSKTCQVTFYLYVGVDRADPQVLVQTLGQNKEVWKLSEPQRETWQRISITFSSDHSFQVLICGRLPSDSPASEVVAIDDLSFSPGCVTAPESSPPPPPLPVCPPSMFPCSDGECIEESKVCDFTPHCPRGEDEASCPSECDFEGGSCGWYELTLGDGFDWVRGSSVEVPPDYHPPPLDHSTNSTKGHFMFILKNSSSLYPKAVLRGPWFKQSASGCSMSFWHYNSGFSVGAADMYLRIDGDQNQTVIWKTFYDQGPRWNPVTVQLGRITQPFQIALGKISLGVFDGVSALDDVTFRNCSMPPAVKACPAHTHFHCTVTKACVEHLQLCDLVDDCGDGSDEQGCSPELQCSFEHGLCSWSQEQSGGDAFDWTRIQGPTPTINTGPWKDHTLGTSSGHYLYIESSSPQEFEDSAVLLSRVFRPTVQRGGRNHCVFRFHYHMFGSHVFCLAVYMRTAAEGRGHMLWVRYGAQGNLWHRKTLYLTSARPFQIVIEGKVGDDFNGDIAIDDLSFLDCEPHDGNLPDANTTIPAVTTPPPTVPPHICPDGQFACGSYRQCVPNSGVCDFRWDCSDGSDELNCVREQCDFEGGDTCGWQSDDSSLNSIHAFRWSPVQGEGIHDGEQNHRPINDHTLGSPEGWYLCADSSNGGYAQTTVLQTPVISSTGPQCTLVFWYHMSGFTVGSLQVLLKYGNTSHEVWSQSGNQGHKWRRGEMFIGIANNFQVVFRAKRGISYMGDVVIDDVSFLHCPPPPPSDQPCTPDQFTCSNRRCIVLDQLCDFINHCGDNSDEDPYICQGFGARCSFEFDLCSWRQSRLDDFDWLIKAGSTSTGGTGPSSDHTLRDPSGHYLYLEGSFPQAAGDSARITGPLLSRRSNQCKVRFYFHMSGEGIGTLSVFRGSKAGLDLLLNLTGDQGHSWQRMEVQLSHEEDFQVVFEGMVGRNQKGDICLDDISLSSGCLLTSSHEEESYTPLPPAGSCPPGLLPCENGGCFTPGQSCDFTEDCSDGSDEKHCGTSCTFEDGRCGWKSSVADNFDWTLGTGSVKSIRPPYDHTLGGERGHFIYLSATPVGLKGDKAHIRSSVWKQSSAICKLSFWYYISNKAWGTIRLLIKTENELWVVWNKTGHQGNRWNRAEVPLRNLRNFQVIFEGIRSMDVNGGASLDDLEFRNCSPDAVQPLSCPALSDFVCDSGHCVESHLVCDGKADCADGSDEKHCGICDFNMGAEWWEYSCGFDQDSEDDFDWMIGCRSETPGAGPPSDHSPGGDGNFLYIRSATQREGDVAKVMTSRPFPASIGLCRLRFWFFMHGSDRMGALKVFTSGPSGSSLLMWAATGNHGNQWRYANVILSNPAAFTVTFQAEAGGDVWTDIALDDVSFTAECRAGGPVTPQPLTCAWDQYQCLYSHQCIPASWRCDGDLDCTDQSDEEECPAVVPGTLPPQDQCYAGQFQCSNAVCLPTVLRCDGVSDCPDGEDENSCPVLQCLLGELLCDSGPGCIPLQKRCDGSADCQPFLSDESSCDECPPQYCLNQGSCYSGRNGPVCMCFPGWTGNRCHVKEKPALSTVTPEPEDTQLDSVYVGIGIGLLLLVAGLSVCTLVLLRKRCCPAKPNNYGVMDNQSCGWRAELPCPETPGCCPRVINPSSSGDARGLSISVYPWKREVEQGSSWRDGKLSFANPLYNYPPDSKSSKA</sequence>
<evidence type="ECO:0000313" key="11">
    <source>
        <dbReference type="EMBL" id="KAK5849555.1"/>
    </source>
</evidence>
<keyword evidence="12" id="KW-1185">Reference proteome</keyword>
<feature type="disulfide bond" evidence="6">
    <location>
        <begin position="26"/>
        <end position="44"/>
    </location>
</feature>
<feature type="domain" description="EGF-like" evidence="9">
    <location>
        <begin position="1623"/>
        <end position="1657"/>
    </location>
</feature>
<dbReference type="EMBL" id="JAUZQC010000023">
    <property type="protein sequence ID" value="KAK5849555.1"/>
    <property type="molecule type" value="Genomic_DNA"/>
</dbReference>
<evidence type="ECO:0000256" key="6">
    <source>
        <dbReference type="PROSITE-ProRule" id="PRU00124"/>
    </source>
</evidence>
<feature type="domain" description="MAM" evidence="10">
    <location>
        <begin position="462"/>
        <end position="629"/>
    </location>
</feature>
<feature type="disulfide bond" evidence="6">
    <location>
        <begin position="38"/>
        <end position="53"/>
    </location>
</feature>
<evidence type="ECO:0000256" key="3">
    <source>
        <dbReference type="ARBA" id="ARBA00023157"/>
    </source>
</evidence>
<dbReference type="PANTHER" id="PTHR23282:SF140">
    <property type="entry name" value="MAM AND LDL-RECEPTOR CLASS A DOMAIN-CONTAINING PROTEIN 1"/>
    <property type="match status" value="1"/>
</dbReference>
<dbReference type="SUPFAM" id="SSF57196">
    <property type="entry name" value="EGF/Laminin"/>
    <property type="match status" value="1"/>
</dbReference>
<feature type="disulfide bond" evidence="6">
    <location>
        <begin position="236"/>
        <end position="251"/>
    </location>
</feature>
<evidence type="ECO:0000256" key="4">
    <source>
        <dbReference type="ARBA" id="ARBA00023180"/>
    </source>
</evidence>
<dbReference type="InterPro" id="IPR051560">
    <property type="entry name" value="MAM_domain-containing"/>
</dbReference>
<evidence type="ECO:0000256" key="2">
    <source>
        <dbReference type="ARBA" id="ARBA00022737"/>
    </source>
</evidence>
<feature type="domain" description="MAM" evidence="10">
    <location>
        <begin position="57"/>
        <end position="203"/>
    </location>
</feature>
<dbReference type="PANTHER" id="PTHR23282">
    <property type="entry name" value="APICAL ENDOSOMAL GLYCOPROTEIN PRECURSOR"/>
    <property type="match status" value="1"/>
</dbReference>
<dbReference type="PROSITE" id="PS01186">
    <property type="entry name" value="EGF_2"/>
    <property type="match status" value="1"/>
</dbReference>
<dbReference type="InterPro" id="IPR000998">
    <property type="entry name" value="MAM_dom"/>
</dbReference>
<dbReference type="CDD" id="cd06263">
    <property type="entry name" value="MAM"/>
    <property type="match status" value="7"/>
</dbReference>
<dbReference type="CDD" id="cd00112">
    <property type="entry name" value="LDLa"/>
    <property type="match status" value="10"/>
</dbReference>
<dbReference type="FunFam" id="4.10.400.10:FF:000034">
    <property type="entry name" value="Low-density lipoprotein receptor-related protein 2"/>
    <property type="match status" value="1"/>
</dbReference>
<dbReference type="SUPFAM" id="SSF49899">
    <property type="entry name" value="Concanavalin A-like lectins/glucanases"/>
    <property type="match status" value="7"/>
</dbReference>
<evidence type="ECO:0000256" key="5">
    <source>
        <dbReference type="PROSITE-ProRule" id="PRU00076"/>
    </source>
</evidence>
<reference evidence="11 12" key="1">
    <citation type="journal article" date="2023" name="Genes (Basel)">
        <title>Chromosome-Level Genome Assembly and Circadian Gene Repertoire of the Patagonia Blennie Eleginops maclovinus-The Closest Ancestral Proxy of Antarctic Cryonotothenioids.</title>
        <authorList>
            <person name="Cheng C.C."/>
            <person name="Rivera-Colon A.G."/>
            <person name="Minhas B.F."/>
            <person name="Wilson L."/>
            <person name="Rayamajhi N."/>
            <person name="Vargas-Chacoff L."/>
            <person name="Catchen J.M."/>
        </authorList>
    </citation>
    <scope>NUCLEOTIDE SEQUENCE [LARGE SCALE GENOMIC DNA]</scope>
    <source>
        <strain evidence="11">JMC-PN-2008</strain>
    </source>
</reference>
<evidence type="ECO:0000313" key="12">
    <source>
        <dbReference type="Proteomes" id="UP001346869"/>
    </source>
</evidence>
<feature type="disulfide bond" evidence="6">
    <location>
        <begin position="868"/>
        <end position="880"/>
    </location>
</feature>
<dbReference type="PROSITE" id="PS50068">
    <property type="entry name" value="LDLRA_2"/>
    <property type="match status" value="10"/>
</dbReference>